<protein>
    <recommendedName>
        <fullName evidence="3">Threonine transporter</fullName>
    </recommendedName>
</protein>
<comment type="caution">
    <text evidence="1">The sequence shown here is derived from an EMBL/GenBank/DDBJ whole genome shotgun (WGS) entry which is preliminary data.</text>
</comment>
<accession>A0A413ZQS2</accession>
<proteinExistence type="predicted"/>
<gene>
    <name evidence="1" type="ORF">DW853_09525</name>
</gene>
<evidence type="ECO:0000313" key="2">
    <source>
        <dbReference type="Proteomes" id="UP000285305"/>
    </source>
</evidence>
<name>A0A413ZQS2_BACSE</name>
<dbReference type="AlphaFoldDB" id="A0A413ZQS2"/>
<reference evidence="1 2" key="1">
    <citation type="submission" date="2018-08" db="EMBL/GenBank/DDBJ databases">
        <title>A genome reference for cultivated species of the human gut microbiota.</title>
        <authorList>
            <person name="Zou Y."/>
            <person name="Xue W."/>
            <person name="Luo G."/>
        </authorList>
    </citation>
    <scope>NUCLEOTIDE SEQUENCE [LARGE SCALE GENOMIC DNA]</scope>
    <source>
        <strain evidence="1 2">AM36-9BH</strain>
    </source>
</reference>
<evidence type="ECO:0000313" key="1">
    <source>
        <dbReference type="EMBL" id="RHC29162.1"/>
    </source>
</evidence>
<dbReference type="Proteomes" id="UP000285305">
    <property type="component" value="Unassembled WGS sequence"/>
</dbReference>
<dbReference type="Pfam" id="PF20288">
    <property type="entry name" value="MC2"/>
    <property type="match status" value="1"/>
</dbReference>
<organism evidence="1 2">
    <name type="scientific">Bacteroides stercoris</name>
    <dbReference type="NCBI Taxonomy" id="46506"/>
    <lineage>
        <taxon>Bacteria</taxon>
        <taxon>Pseudomonadati</taxon>
        <taxon>Bacteroidota</taxon>
        <taxon>Bacteroidia</taxon>
        <taxon>Bacteroidales</taxon>
        <taxon>Bacteroidaceae</taxon>
        <taxon>Bacteroides</taxon>
    </lineage>
</organism>
<sequence>MENKTIKLLNSNLEIALRLLVIMNVYKKAMERDRLVAYEYFVIHSGDIEHAPSSIHPDIPYRASIYISNHQNISDALNILLSKELILLNVENDNFEYQITKAGEIFVQYMTSEYYNKLNNIARWVCNYFENFSDRDLNLYIESNIGKWGNEFTKESILMQ</sequence>
<dbReference type="RefSeq" id="WP_117899523.1">
    <property type="nucleotide sequence ID" value="NZ_QSHQ01000016.1"/>
</dbReference>
<dbReference type="InterPro" id="IPR046904">
    <property type="entry name" value="ABC-3C_MC2"/>
</dbReference>
<dbReference type="EMBL" id="QSHQ01000016">
    <property type="protein sequence ID" value="RHC29162.1"/>
    <property type="molecule type" value="Genomic_DNA"/>
</dbReference>
<evidence type="ECO:0008006" key="3">
    <source>
        <dbReference type="Google" id="ProtNLM"/>
    </source>
</evidence>